<dbReference type="OrthoDB" id="1523752at2"/>
<dbReference type="CDD" id="cd00038">
    <property type="entry name" value="CAP_ED"/>
    <property type="match status" value="1"/>
</dbReference>
<dbReference type="PANTHER" id="PTHR11635:SF152">
    <property type="entry name" value="CAMP-DEPENDENT PROTEIN KINASE TYPE I REGULATORY SUBUNIT-RELATED"/>
    <property type="match status" value="1"/>
</dbReference>
<dbReference type="PROSITE" id="PS50042">
    <property type="entry name" value="CNMP_BINDING_3"/>
    <property type="match status" value="1"/>
</dbReference>
<dbReference type="SUPFAM" id="SSF51206">
    <property type="entry name" value="cAMP-binding domain-like"/>
    <property type="match status" value="1"/>
</dbReference>
<keyword evidence="3" id="KW-1185">Reference proteome</keyword>
<dbReference type="GO" id="GO:0005829">
    <property type="term" value="C:cytosol"/>
    <property type="evidence" value="ECO:0007669"/>
    <property type="project" value="TreeGrafter"/>
</dbReference>
<dbReference type="SMART" id="SM00100">
    <property type="entry name" value="cNMP"/>
    <property type="match status" value="1"/>
</dbReference>
<dbReference type="GO" id="GO:0005952">
    <property type="term" value="C:cAMP-dependent protein kinase complex"/>
    <property type="evidence" value="ECO:0007669"/>
    <property type="project" value="InterPro"/>
</dbReference>
<dbReference type="Proteomes" id="UP000245533">
    <property type="component" value="Unassembled WGS sequence"/>
</dbReference>
<sequence length="185" mass="21650">MFKKNDLRKIRKQGNIVLKSGLLSELSLTERYELLQLCHRRRYKEGEFIYYQNDPGTGMYFIEEGTVQLTVKNSQSESENDQYSINIQAPREIGTMSIGYEIRRMSSAKCLTDCVLLGFFKPDFETLKKRNPETAVKFLEAISIRVMKQLELSMRKLADVTDTRTAFSIQYETQYEIDKENEQQV</sequence>
<dbReference type="AlphaFoldDB" id="A0A316TQY1"/>
<dbReference type="Gene3D" id="2.60.120.10">
    <property type="entry name" value="Jelly Rolls"/>
    <property type="match status" value="1"/>
</dbReference>
<dbReference type="EMBL" id="QGGB01000005">
    <property type="protein sequence ID" value="PWN07017.1"/>
    <property type="molecule type" value="Genomic_DNA"/>
</dbReference>
<name>A0A316TQY1_9BACT</name>
<proteinExistence type="predicted"/>
<dbReference type="InterPro" id="IPR018490">
    <property type="entry name" value="cNMP-bd_dom_sf"/>
</dbReference>
<evidence type="ECO:0000313" key="3">
    <source>
        <dbReference type="Proteomes" id="UP000245533"/>
    </source>
</evidence>
<evidence type="ECO:0000259" key="1">
    <source>
        <dbReference type="PROSITE" id="PS50042"/>
    </source>
</evidence>
<dbReference type="InterPro" id="IPR000595">
    <property type="entry name" value="cNMP-bd_dom"/>
</dbReference>
<dbReference type="PANTHER" id="PTHR11635">
    <property type="entry name" value="CAMP-DEPENDENT PROTEIN KINASE REGULATORY CHAIN"/>
    <property type="match status" value="1"/>
</dbReference>
<protein>
    <submittedName>
        <fullName evidence="2">Cyclic nucleotide-binding domain-containing protein</fullName>
    </submittedName>
</protein>
<feature type="domain" description="Cyclic nucleotide-binding" evidence="1">
    <location>
        <begin position="22"/>
        <end position="127"/>
    </location>
</feature>
<accession>A0A316TQY1</accession>
<gene>
    <name evidence="2" type="ORF">DDZ15_07025</name>
</gene>
<dbReference type="RefSeq" id="WP_109646366.1">
    <property type="nucleotide sequence ID" value="NZ_QGGB01000005.1"/>
</dbReference>
<dbReference type="InterPro" id="IPR014710">
    <property type="entry name" value="RmlC-like_jellyroll"/>
</dbReference>
<comment type="caution">
    <text evidence="2">The sequence shown here is derived from an EMBL/GenBank/DDBJ whole genome shotgun (WGS) entry which is preliminary data.</text>
</comment>
<dbReference type="InterPro" id="IPR050503">
    <property type="entry name" value="cAMP-dep_PK_reg_su-like"/>
</dbReference>
<organism evidence="2 3">
    <name type="scientific">Rhodohalobacter mucosus</name>
    <dbReference type="NCBI Taxonomy" id="2079485"/>
    <lineage>
        <taxon>Bacteria</taxon>
        <taxon>Pseudomonadati</taxon>
        <taxon>Balneolota</taxon>
        <taxon>Balneolia</taxon>
        <taxon>Balneolales</taxon>
        <taxon>Balneolaceae</taxon>
        <taxon>Rhodohalobacter</taxon>
    </lineage>
</organism>
<evidence type="ECO:0000313" key="2">
    <source>
        <dbReference type="EMBL" id="PWN07017.1"/>
    </source>
</evidence>
<dbReference type="Pfam" id="PF00027">
    <property type="entry name" value="cNMP_binding"/>
    <property type="match status" value="1"/>
</dbReference>
<reference evidence="2 3" key="1">
    <citation type="submission" date="2018-05" db="EMBL/GenBank/DDBJ databases">
        <title>Rhodohalobacter halophilus gen. nov., sp. nov., a moderately halophilic member of the family Balneolaceae.</title>
        <authorList>
            <person name="Liu Z.-W."/>
        </authorList>
    </citation>
    <scope>NUCLEOTIDE SEQUENCE [LARGE SCALE GENOMIC DNA]</scope>
    <source>
        <strain evidence="2 3">8A47</strain>
    </source>
</reference>